<accession>A0A371PLR1</accession>
<dbReference type="InterPro" id="IPR036249">
    <property type="entry name" value="Thioredoxin-like_sf"/>
</dbReference>
<name>A0A371PLR1_9BACL</name>
<reference evidence="1 2" key="1">
    <citation type="submission" date="2018-08" db="EMBL/GenBank/DDBJ databases">
        <title>Paenibacillus sp. M4BSY-1, whole genome shotgun sequence.</title>
        <authorList>
            <person name="Tuo L."/>
        </authorList>
    </citation>
    <scope>NUCLEOTIDE SEQUENCE [LARGE SCALE GENOMIC DNA]</scope>
    <source>
        <strain evidence="1 2">M4BSY-1</strain>
    </source>
</reference>
<sequence>MSKLSFRDLFKRETLEREQVSAPRPDDIREQPFIPGDPFPDFELDSRLADSEQAVILFVSLTCSSCIDLLPELGSFSDRFDGLLVLVSSGLQEENEELARYYDYPFAVHTMEENIYKAKFGLEATPAAILLEKGLMTQRFTIQHIGHLYEQSGIQKNRT</sequence>
<comment type="caution">
    <text evidence="1">The sequence shown here is derived from an EMBL/GenBank/DDBJ whole genome shotgun (WGS) entry which is preliminary data.</text>
</comment>
<proteinExistence type="predicted"/>
<dbReference type="Proteomes" id="UP000261905">
    <property type="component" value="Unassembled WGS sequence"/>
</dbReference>
<dbReference type="RefSeq" id="WP_116044545.1">
    <property type="nucleotide sequence ID" value="NZ_QUBQ01000001.1"/>
</dbReference>
<organism evidence="1 2">
    <name type="scientific">Paenibacillus paeoniae</name>
    <dbReference type="NCBI Taxonomy" id="2292705"/>
    <lineage>
        <taxon>Bacteria</taxon>
        <taxon>Bacillati</taxon>
        <taxon>Bacillota</taxon>
        <taxon>Bacilli</taxon>
        <taxon>Bacillales</taxon>
        <taxon>Paenibacillaceae</taxon>
        <taxon>Paenibacillus</taxon>
    </lineage>
</organism>
<dbReference type="SUPFAM" id="SSF52833">
    <property type="entry name" value="Thioredoxin-like"/>
    <property type="match status" value="1"/>
</dbReference>
<dbReference type="OrthoDB" id="2738084at2"/>
<gene>
    <name evidence="1" type="ORF">DX130_09060</name>
</gene>
<evidence type="ECO:0000313" key="2">
    <source>
        <dbReference type="Proteomes" id="UP000261905"/>
    </source>
</evidence>
<evidence type="ECO:0000313" key="1">
    <source>
        <dbReference type="EMBL" id="REK77136.1"/>
    </source>
</evidence>
<dbReference type="Gene3D" id="3.40.30.10">
    <property type="entry name" value="Glutaredoxin"/>
    <property type="match status" value="1"/>
</dbReference>
<dbReference type="EMBL" id="QUBQ01000001">
    <property type="protein sequence ID" value="REK77136.1"/>
    <property type="molecule type" value="Genomic_DNA"/>
</dbReference>
<keyword evidence="2" id="KW-1185">Reference proteome</keyword>
<protein>
    <submittedName>
        <fullName evidence="1">Thioredoxin family protein</fullName>
    </submittedName>
</protein>
<dbReference type="AlphaFoldDB" id="A0A371PLR1"/>